<name>A0A1C0ADE8_9FIRM</name>
<gene>
    <name evidence="4" type="ORF">U472_00075</name>
</gene>
<dbReference type="EMBL" id="LWDV01000002">
    <property type="protein sequence ID" value="OCL28751.1"/>
    <property type="molecule type" value="Genomic_DNA"/>
</dbReference>
<dbReference type="GO" id="GO:0042956">
    <property type="term" value="P:maltodextrin transmembrane transport"/>
    <property type="evidence" value="ECO:0007669"/>
    <property type="project" value="TreeGrafter"/>
</dbReference>
<dbReference type="GO" id="GO:0055052">
    <property type="term" value="C:ATP-binding cassette (ABC) transporter complex, substrate-binding subunit-containing"/>
    <property type="evidence" value="ECO:0007669"/>
    <property type="project" value="TreeGrafter"/>
</dbReference>
<dbReference type="PANTHER" id="PTHR30061:SF50">
    <property type="entry name" value="MALTOSE_MALTODEXTRIN-BINDING PERIPLASMIC PROTEIN"/>
    <property type="match status" value="1"/>
</dbReference>
<organism evidence="4 5">
    <name type="scientific">Orenia metallireducens</name>
    <dbReference type="NCBI Taxonomy" id="1413210"/>
    <lineage>
        <taxon>Bacteria</taxon>
        <taxon>Bacillati</taxon>
        <taxon>Bacillota</taxon>
        <taxon>Clostridia</taxon>
        <taxon>Halanaerobiales</taxon>
        <taxon>Halobacteroidaceae</taxon>
        <taxon>Orenia</taxon>
    </lineage>
</organism>
<dbReference type="GO" id="GO:0015768">
    <property type="term" value="P:maltose transport"/>
    <property type="evidence" value="ECO:0007669"/>
    <property type="project" value="TreeGrafter"/>
</dbReference>
<dbReference type="Proteomes" id="UP000093514">
    <property type="component" value="Unassembled WGS sequence"/>
</dbReference>
<dbReference type="Pfam" id="PF13416">
    <property type="entry name" value="SBP_bac_8"/>
    <property type="match status" value="1"/>
</dbReference>
<dbReference type="InterPro" id="IPR006059">
    <property type="entry name" value="SBP"/>
</dbReference>
<keyword evidence="5" id="KW-1185">Reference proteome</keyword>
<evidence type="ECO:0000313" key="5">
    <source>
        <dbReference type="Proteomes" id="UP000093514"/>
    </source>
</evidence>
<sequence length="437" mass="49039">MKKNIVSMLALTLIVTLFLGSTVDAGFFDFFNKDKKDEVIELSFWNGFTGPDGKGMAKMIDEFNRLNEGEVKVKMQVMDWLTYYQKVVTAISSGKAPDLGIMHIDRLPEFASKRVLTPLDTLIEDLNWSSKDFAKTVWDAGIYNGERYGIPLDIHPLAMYINIDMFKEAGLDPNNPPKTPEEFMEAVKALTKDTDGDGEIDQWGTAFPPLWPGPEFIVKSLIYQFGGSILNEDGTKVTYNSPEGIKALEYAIDLVHNKKLSPAQIQQDGEVTLFRQGKLGMHFNGIWMINGFKEQSSLNFMSYPIPAFGKNASAMAGSHNFVIFRQRKEDQAREKAAVKFIKYISENSSKWATYGQIPARNSVRDSEEFKSLKHQASIAKGLSDVVFPPLHPALNEVLTPLHQEVNLAILGEKTAKQALNDAAERAQKALDEYNRNH</sequence>
<comment type="similarity">
    <text evidence="1">Belongs to the bacterial solute-binding protein 1 family.</text>
</comment>
<evidence type="ECO:0000256" key="1">
    <source>
        <dbReference type="ARBA" id="ARBA00008520"/>
    </source>
</evidence>
<reference evidence="4 5" key="2">
    <citation type="submission" date="2016-08" db="EMBL/GenBank/DDBJ databases">
        <title>Orenia metallireducens sp. nov. strain Z6, a Novel Metal-reducing Firmicute from the Deep Subsurface.</title>
        <authorList>
            <person name="Maxim B.I."/>
            <person name="Kenneth K."/>
            <person name="Flynn T.M."/>
            <person name="Oloughlin E.J."/>
            <person name="Locke R.A."/>
            <person name="Weber J.R."/>
            <person name="Egan S.M."/>
            <person name="Mackie R.I."/>
            <person name="Cann I.K."/>
        </authorList>
    </citation>
    <scope>NUCLEOTIDE SEQUENCE [LARGE SCALE GENOMIC DNA]</scope>
    <source>
        <strain evidence="4 5">Z6</strain>
    </source>
</reference>
<dbReference type="PANTHER" id="PTHR30061">
    <property type="entry name" value="MALTOSE-BINDING PERIPLASMIC PROTEIN"/>
    <property type="match status" value="1"/>
</dbReference>
<dbReference type="OrthoDB" id="9766758at2"/>
<dbReference type="AlphaFoldDB" id="A0A1C0ADE8"/>
<dbReference type="SUPFAM" id="SSF53850">
    <property type="entry name" value="Periplasmic binding protein-like II"/>
    <property type="match status" value="1"/>
</dbReference>
<proteinExistence type="inferred from homology"/>
<dbReference type="CDD" id="cd14748">
    <property type="entry name" value="PBP2_UgpB"/>
    <property type="match status" value="1"/>
</dbReference>
<evidence type="ECO:0000313" key="4">
    <source>
        <dbReference type="EMBL" id="OCL28751.1"/>
    </source>
</evidence>
<accession>A0A1C0ADE8</accession>
<evidence type="ECO:0000256" key="3">
    <source>
        <dbReference type="ARBA" id="ARBA00022729"/>
    </source>
</evidence>
<dbReference type="Gene3D" id="3.40.190.10">
    <property type="entry name" value="Periplasmic binding protein-like II"/>
    <property type="match status" value="1"/>
</dbReference>
<reference evidence="5" key="1">
    <citation type="submission" date="2016-07" db="EMBL/GenBank/DDBJ databases">
        <authorList>
            <person name="Florea S."/>
            <person name="Webb J.S."/>
            <person name="Jaromczyk J."/>
            <person name="Schardl C.L."/>
        </authorList>
    </citation>
    <scope>NUCLEOTIDE SEQUENCE [LARGE SCALE GENOMIC DNA]</scope>
    <source>
        <strain evidence="5">Z6</strain>
    </source>
</reference>
<keyword evidence="2" id="KW-0813">Transport</keyword>
<evidence type="ECO:0000256" key="2">
    <source>
        <dbReference type="ARBA" id="ARBA00022448"/>
    </source>
</evidence>
<comment type="caution">
    <text evidence="4">The sequence shown here is derived from an EMBL/GenBank/DDBJ whole genome shotgun (WGS) entry which is preliminary data.</text>
</comment>
<dbReference type="RefSeq" id="WP_068714260.1">
    <property type="nucleotide sequence ID" value="NZ_LWDV01000002.1"/>
</dbReference>
<protein>
    <submittedName>
        <fullName evidence="4">ABC transporter substrate-binding protein</fullName>
    </submittedName>
</protein>
<dbReference type="GO" id="GO:1901982">
    <property type="term" value="F:maltose binding"/>
    <property type="evidence" value="ECO:0007669"/>
    <property type="project" value="TreeGrafter"/>
</dbReference>
<keyword evidence="3" id="KW-0732">Signal</keyword>